<dbReference type="InterPro" id="IPR018821">
    <property type="entry name" value="DUF294_put_nucleoTrafse_sb-bd"/>
</dbReference>
<feature type="domain" description="Protein-PII uridylyltransferase N-terminal" evidence="1">
    <location>
        <begin position="23"/>
        <end position="139"/>
    </location>
</feature>
<dbReference type="EMBL" id="CP020772">
    <property type="protein sequence ID" value="ARI78983.1"/>
    <property type="molecule type" value="Genomic_DNA"/>
</dbReference>
<dbReference type="InterPro" id="IPR005105">
    <property type="entry name" value="GlnD_Uridyltrans_N"/>
</dbReference>
<dbReference type="OrthoDB" id="9810963at2"/>
<dbReference type="CDD" id="cd05401">
    <property type="entry name" value="NT_GlnE_GlnD_like"/>
    <property type="match status" value="1"/>
</dbReference>
<dbReference type="AlphaFoldDB" id="A0A1W6A0B6"/>
<dbReference type="Pfam" id="PF10335">
    <property type="entry name" value="DUF294_C"/>
    <property type="match status" value="1"/>
</dbReference>
<evidence type="ECO:0000259" key="1">
    <source>
        <dbReference type="Pfam" id="PF03445"/>
    </source>
</evidence>
<dbReference type="Pfam" id="PF03445">
    <property type="entry name" value="DUF294"/>
    <property type="match status" value="1"/>
</dbReference>
<sequence>MFNTYEEIKQWREETLDSVADDHHQLNAFHDQVMYQTVRIAMDHIESEQGKPPAPFAFFLMGSAGRCEQSVWSDQDHGIIFNGSTDFQEYFLNLGTEISYGMGVVGYEKCEGNVMASNALWCQSMGSFEKLIEEWLLEESWQSLRNFSIFIDSRVLVGDENLLMQLKNASFSMLEDHPHLYSRLIDNFEFIKKGVGVFGQLLPEHGQGLDGEIHLKQTAYFPYVNALRVLALKKGVCAAPTLDRFEILTYNYPFLEAYEKNFRELLDFRLKFRKSATSYEKVHLLPLKVLSKQDKQKLKFLIRRGQKLFSKCKSMLHEEDAL</sequence>
<gene>
    <name evidence="3" type="ORF">HM131_20085</name>
</gene>
<dbReference type="GO" id="GO:0008773">
    <property type="term" value="F:[protein-PII] uridylyltransferase activity"/>
    <property type="evidence" value="ECO:0007669"/>
    <property type="project" value="InterPro"/>
</dbReference>
<name>A0A1W6A0B6_9BACI</name>
<keyword evidence="4" id="KW-1185">Reference proteome</keyword>
<feature type="domain" description="DUF294" evidence="2">
    <location>
        <begin position="179"/>
        <end position="308"/>
    </location>
</feature>
<reference evidence="3 4" key="1">
    <citation type="submission" date="2017-04" db="EMBL/GenBank/DDBJ databases">
        <title>The whole genome sequencing and assembly of Halobacillus mangrovi strain.</title>
        <authorList>
            <person name="Lee S.-J."/>
            <person name="Park M.-K."/>
            <person name="Kim J.-Y."/>
            <person name="Lee Y.-J."/>
            <person name="Yi H."/>
            <person name="Bahn Y.-S."/>
            <person name="Kim J.F."/>
            <person name="Lee D.-W."/>
        </authorList>
    </citation>
    <scope>NUCLEOTIDE SEQUENCE [LARGE SCALE GENOMIC DNA]</scope>
    <source>
        <strain evidence="3 4">KTB 131</strain>
    </source>
</reference>
<protein>
    <recommendedName>
        <fullName evidence="5">CBS domain-containing protein</fullName>
    </recommendedName>
</protein>
<evidence type="ECO:0000259" key="2">
    <source>
        <dbReference type="Pfam" id="PF10335"/>
    </source>
</evidence>
<dbReference type="RefSeq" id="WP_085031569.1">
    <property type="nucleotide sequence ID" value="NZ_CP020772.1"/>
</dbReference>
<proteinExistence type="predicted"/>
<evidence type="ECO:0008006" key="5">
    <source>
        <dbReference type="Google" id="ProtNLM"/>
    </source>
</evidence>
<dbReference type="STRING" id="402384.HM131_20085"/>
<dbReference type="KEGG" id="hmn:HM131_20085"/>
<evidence type="ECO:0000313" key="3">
    <source>
        <dbReference type="EMBL" id="ARI78983.1"/>
    </source>
</evidence>
<organism evidence="3 4">
    <name type="scientific">Halobacillus mangrovi</name>
    <dbReference type="NCBI Taxonomy" id="402384"/>
    <lineage>
        <taxon>Bacteria</taxon>
        <taxon>Bacillati</taxon>
        <taxon>Bacillota</taxon>
        <taxon>Bacilli</taxon>
        <taxon>Bacillales</taxon>
        <taxon>Bacillaceae</taxon>
        <taxon>Halobacillus</taxon>
    </lineage>
</organism>
<evidence type="ECO:0000313" key="4">
    <source>
        <dbReference type="Proteomes" id="UP000192527"/>
    </source>
</evidence>
<accession>A0A1W6A0B6</accession>
<dbReference type="Proteomes" id="UP000192527">
    <property type="component" value="Chromosome"/>
</dbReference>